<organism evidence="2 3">
    <name type="scientific">Actinotalea fermentans</name>
    <dbReference type="NCBI Taxonomy" id="43671"/>
    <lineage>
        <taxon>Bacteria</taxon>
        <taxon>Bacillati</taxon>
        <taxon>Actinomycetota</taxon>
        <taxon>Actinomycetes</taxon>
        <taxon>Micrococcales</taxon>
        <taxon>Cellulomonadaceae</taxon>
        <taxon>Actinotalea</taxon>
    </lineage>
</organism>
<comment type="caution">
    <text evidence="2">The sequence shown here is derived from an EMBL/GenBank/DDBJ whole genome shotgun (WGS) entry which is preliminary data.</text>
</comment>
<keyword evidence="3" id="KW-1185">Reference proteome</keyword>
<feature type="region of interest" description="Disordered" evidence="1">
    <location>
        <begin position="1"/>
        <end position="83"/>
    </location>
</feature>
<evidence type="ECO:0000313" key="2">
    <source>
        <dbReference type="EMBL" id="GEN81458.1"/>
    </source>
</evidence>
<reference evidence="2 3" key="1">
    <citation type="submission" date="2019-07" db="EMBL/GenBank/DDBJ databases">
        <title>Whole genome shotgun sequence of Actinotalea fermentans NBRC 105374.</title>
        <authorList>
            <person name="Hosoyama A."/>
            <person name="Uohara A."/>
            <person name="Ohji S."/>
            <person name="Ichikawa N."/>
        </authorList>
    </citation>
    <scope>NUCLEOTIDE SEQUENCE [LARGE SCALE GENOMIC DNA]</scope>
    <source>
        <strain evidence="2 3">NBRC 105374</strain>
    </source>
</reference>
<evidence type="ECO:0000256" key="1">
    <source>
        <dbReference type="SAM" id="MobiDB-lite"/>
    </source>
</evidence>
<dbReference type="EMBL" id="BJYK01000012">
    <property type="protein sequence ID" value="GEN81458.1"/>
    <property type="molecule type" value="Genomic_DNA"/>
</dbReference>
<feature type="compositionally biased region" description="Basic and acidic residues" evidence="1">
    <location>
        <begin position="49"/>
        <end position="71"/>
    </location>
</feature>
<gene>
    <name evidence="2" type="ORF">AFE02nite_31920</name>
</gene>
<protein>
    <submittedName>
        <fullName evidence="2">Uncharacterized protein</fullName>
    </submittedName>
</protein>
<name>A0A511Z1X4_9CELL</name>
<sequence length="83" mass="9054">MDRAGRDEGEEGRPHDGPRRDDDPRDEREHGEEEGRDRATGQNTEVVQDDPRQPEGGETDDGGRGEPEEPPHGASPSGRVVDG</sequence>
<proteinExistence type="predicted"/>
<dbReference type="AlphaFoldDB" id="A0A511Z1X4"/>
<dbReference type="Proteomes" id="UP000321484">
    <property type="component" value="Unassembled WGS sequence"/>
</dbReference>
<evidence type="ECO:0000313" key="3">
    <source>
        <dbReference type="Proteomes" id="UP000321484"/>
    </source>
</evidence>
<feature type="compositionally biased region" description="Basic and acidic residues" evidence="1">
    <location>
        <begin position="1"/>
        <end position="39"/>
    </location>
</feature>
<accession>A0A511Z1X4</accession>